<dbReference type="EMBL" id="JAENIJ010000009">
    <property type="protein sequence ID" value="MBK1882301.1"/>
    <property type="molecule type" value="Genomic_DNA"/>
</dbReference>
<sequence>MSRTLKLVVGLCVLGAALFFFWPQHDRSVSNRTSEVSAEPQGRLQKSVNSNELAEQSTEIPQSNRHAAGGLKAEKQRRSIRLKEQLEKLHHLEGDELLSFAEGLKSSDHSLFSNYLAAKRKVAELEADGLGVVHPSVKSAMENRDELKAELETEVADLSNDLQDQIHHLDSEIGGNP</sequence>
<feature type="coiled-coil region" evidence="1">
    <location>
        <begin position="137"/>
        <end position="168"/>
    </location>
</feature>
<protein>
    <submittedName>
        <fullName evidence="3">Uncharacterized protein</fullName>
    </submittedName>
</protein>
<dbReference type="Proteomes" id="UP000603141">
    <property type="component" value="Unassembled WGS sequence"/>
</dbReference>
<evidence type="ECO:0000313" key="3">
    <source>
        <dbReference type="EMBL" id="MBK1882301.1"/>
    </source>
</evidence>
<feature type="compositionally biased region" description="Polar residues" evidence="2">
    <location>
        <begin position="44"/>
        <end position="65"/>
    </location>
</feature>
<keyword evidence="4" id="KW-1185">Reference proteome</keyword>
<accession>A0A934S7N0</accession>
<gene>
    <name evidence="3" type="ORF">JIN85_07740</name>
</gene>
<dbReference type="AlphaFoldDB" id="A0A934S7N0"/>
<feature type="region of interest" description="Disordered" evidence="2">
    <location>
        <begin position="32"/>
        <end position="77"/>
    </location>
</feature>
<reference evidence="3" key="1">
    <citation type="submission" date="2021-01" db="EMBL/GenBank/DDBJ databases">
        <title>Modified the classification status of verrucomicrobia.</title>
        <authorList>
            <person name="Feng X."/>
        </authorList>
    </citation>
    <scope>NUCLEOTIDE SEQUENCE</scope>
    <source>
        <strain evidence="3">KCTC 22041</strain>
    </source>
</reference>
<dbReference type="RefSeq" id="WP_200269306.1">
    <property type="nucleotide sequence ID" value="NZ_JAENIJ010000009.1"/>
</dbReference>
<organism evidence="3 4">
    <name type="scientific">Luteolibacter pohnpeiensis</name>
    <dbReference type="NCBI Taxonomy" id="454153"/>
    <lineage>
        <taxon>Bacteria</taxon>
        <taxon>Pseudomonadati</taxon>
        <taxon>Verrucomicrobiota</taxon>
        <taxon>Verrucomicrobiia</taxon>
        <taxon>Verrucomicrobiales</taxon>
        <taxon>Verrucomicrobiaceae</taxon>
        <taxon>Luteolibacter</taxon>
    </lineage>
</organism>
<name>A0A934S7N0_9BACT</name>
<evidence type="ECO:0000256" key="1">
    <source>
        <dbReference type="SAM" id="Coils"/>
    </source>
</evidence>
<proteinExistence type="predicted"/>
<keyword evidence="1" id="KW-0175">Coiled coil</keyword>
<evidence type="ECO:0000256" key="2">
    <source>
        <dbReference type="SAM" id="MobiDB-lite"/>
    </source>
</evidence>
<evidence type="ECO:0000313" key="4">
    <source>
        <dbReference type="Proteomes" id="UP000603141"/>
    </source>
</evidence>
<comment type="caution">
    <text evidence="3">The sequence shown here is derived from an EMBL/GenBank/DDBJ whole genome shotgun (WGS) entry which is preliminary data.</text>
</comment>